<reference evidence="1" key="1">
    <citation type="journal article" date="2020" name="Ecol. Evol.">
        <title>Genome structure and content of the rice root-knot nematode (Meloidogyne graminicola).</title>
        <authorList>
            <person name="Phan N.T."/>
            <person name="Danchin E.G.J."/>
            <person name="Klopp C."/>
            <person name="Perfus-Barbeoch L."/>
            <person name="Kozlowski D.K."/>
            <person name="Koutsovoulos G.D."/>
            <person name="Lopez-Roques C."/>
            <person name="Bouchez O."/>
            <person name="Zahm M."/>
            <person name="Besnard G."/>
            <person name="Bellafiore S."/>
        </authorList>
    </citation>
    <scope>NUCLEOTIDE SEQUENCE</scope>
    <source>
        <strain evidence="1">VN-18</strain>
    </source>
</reference>
<dbReference type="Proteomes" id="UP000605970">
    <property type="component" value="Unassembled WGS sequence"/>
</dbReference>
<organism evidence="1 2">
    <name type="scientific">Meloidogyne graminicola</name>
    <dbReference type="NCBI Taxonomy" id="189291"/>
    <lineage>
        <taxon>Eukaryota</taxon>
        <taxon>Metazoa</taxon>
        <taxon>Ecdysozoa</taxon>
        <taxon>Nematoda</taxon>
        <taxon>Chromadorea</taxon>
        <taxon>Rhabditida</taxon>
        <taxon>Tylenchina</taxon>
        <taxon>Tylenchomorpha</taxon>
        <taxon>Tylenchoidea</taxon>
        <taxon>Meloidogynidae</taxon>
        <taxon>Meloidogyninae</taxon>
        <taxon>Meloidogyne</taxon>
    </lineage>
</organism>
<evidence type="ECO:0000313" key="2">
    <source>
        <dbReference type="Proteomes" id="UP000605970"/>
    </source>
</evidence>
<name>A0A8S9ZGY2_9BILA</name>
<dbReference type="AlphaFoldDB" id="A0A8S9ZGY2"/>
<gene>
    <name evidence="1" type="ORF">Mgra_00007972</name>
</gene>
<evidence type="ECO:0000313" key="1">
    <source>
        <dbReference type="EMBL" id="KAF7632593.1"/>
    </source>
</evidence>
<sequence>MLQFMNNWKCKTIPTLKKTLIYLIYFFNFSFTRTEKLLCCEYIKSILTEPFLLNLRGIK</sequence>
<comment type="caution">
    <text evidence="1">The sequence shown here is derived from an EMBL/GenBank/DDBJ whole genome shotgun (WGS) entry which is preliminary data.</text>
</comment>
<protein>
    <submittedName>
        <fullName evidence="1">Uncharacterized protein</fullName>
    </submittedName>
</protein>
<proteinExistence type="predicted"/>
<accession>A0A8S9ZGY2</accession>
<dbReference type="EMBL" id="JABEBT010000098">
    <property type="protein sequence ID" value="KAF7632593.1"/>
    <property type="molecule type" value="Genomic_DNA"/>
</dbReference>
<keyword evidence="2" id="KW-1185">Reference proteome</keyword>